<name>A0A6C0IJA8_9ZZZZ</name>
<dbReference type="EMBL" id="MN740194">
    <property type="protein sequence ID" value="QHT92720.1"/>
    <property type="molecule type" value="Genomic_DNA"/>
</dbReference>
<protein>
    <submittedName>
        <fullName evidence="1">Uncharacterized protein</fullName>
    </submittedName>
</protein>
<dbReference type="SUPFAM" id="SSF51197">
    <property type="entry name" value="Clavaminate synthase-like"/>
    <property type="match status" value="1"/>
</dbReference>
<dbReference type="AlphaFoldDB" id="A0A6C0IJA8"/>
<proteinExistence type="predicted"/>
<evidence type="ECO:0000313" key="1">
    <source>
        <dbReference type="EMBL" id="QHT92720.1"/>
    </source>
</evidence>
<organism evidence="1">
    <name type="scientific">viral metagenome</name>
    <dbReference type="NCBI Taxonomy" id="1070528"/>
    <lineage>
        <taxon>unclassified sequences</taxon>
        <taxon>metagenomes</taxon>
        <taxon>organismal metagenomes</taxon>
    </lineage>
</organism>
<accession>A0A6C0IJA8</accession>
<sequence length="238" mass="28260">MENIENKISEQLMTALKNIDMDYFKQSKNTLINHRVFYCNKWSAEENKNGFLIKELLEKECDHLKTSFENHTLIQLNIINAPPDCNMQLFHIDYQGDSASYFIPFVDLSDLNGTEYLHFSDKQNYTKYYSQLLHMSDNYLDKKEVIDYLTNKHGLQLHKDFCFKCANADAFSLLYMPYYLYHRGQKNRTHTNRIMLNILFSIGNNFNYPIEEYILDAEIDEEGRADKILDIRKNQIIT</sequence>
<reference evidence="1" key="1">
    <citation type="journal article" date="2020" name="Nature">
        <title>Giant virus diversity and host interactions through global metagenomics.</title>
        <authorList>
            <person name="Schulz F."/>
            <person name="Roux S."/>
            <person name="Paez-Espino D."/>
            <person name="Jungbluth S."/>
            <person name="Walsh D.A."/>
            <person name="Denef V.J."/>
            <person name="McMahon K.D."/>
            <person name="Konstantinidis K.T."/>
            <person name="Eloe-Fadrosh E.A."/>
            <person name="Kyrpides N.C."/>
            <person name="Woyke T."/>
        </authorList>
    </citation>
    <scope>NUCLEOTIDE SEQUENCE</scope>
    <source>
        <strain evidence="1">GVMAG-M-3300023184-89</strain>
    </source>
</reference>